<evidence type="ECO:0000313" key="1">
    <source>
        <dbReference type="EMBL" id="TBN06773.1"/>
    </source>
</evidence>
<evidence type="ECO:0000313" key="2">
    <source>
        <dbReference type="Proteomes" id="UP000291142"/>
    </source>
</evidence>
<sequence>MDITNIHKRIINAPKEKISPLLKTLATKHDKVWPHRHWPAIKFKDGLSVGSKGGHGIIKYVIEEYKEGDTITFRFLEPKGFDGIHRFDISILDKYKTEIKHSIIMQAKGTAAIQWVIAIRWLHDALIENAFDCIENNVSNTKTFTKWNVWVRLWRFIFKRLR</sequence>
<gene>
    <name evidence="1" type="ORF">EYD45_02495</name>
</gene>
<organism evidence="1 2">
    <name type="scientific">Hyunsoonleella flava</name>
    <dbReference type="NCBI Taxonomy" id="2527939"/>
    <lineage>
        <taxon>Bacteria</taxon>
        <taxon>Pseudomonadati</taxon>
        <taxon>Bacteroidota</taxon>
        <taxon>Flavobacteriia</taxon>
        <taxon>Flavobacteriales</taxon>
        <taxon>Flavobacteriaceae</taxon>
    </lineage>
</organism>
<evidence type="ECO:0008006" key="3">
    <source>
        <dbReference type="Google" id="ProtNLM"/>
    </source>
</evidence>
<reference evidence="1 2" key="1">
    <citation type="submission" date="2019-02" db="EMBL/GenBank/DDBJ databases">
        <title>Hyunsoonleella sp., isolated from marine sediment.</title>
        <authorList>
            <person name="Liu B.-T."/>
        </authorList>
    </citation>
    <scope>NUCLEOTIDE SEQUENCE [LARGE SCALE GENOMIC DNA]</scope>
    <source>
        <strain evidence="1 2">T58</strain>
    </source>
</reference>
<accession>A0A4Q9FH26</accession>
<dbReference type="RefSeq" id="WP_130962760.1">
    <property type="nucleotide sequence ID" value="NZ_SIRT01000001.1"/>
</dbReference>
<dbReference type="OrthoDB" id="7067492at2"/>
<name>A0A4Q9FH26_9FLAO</name>
<keyword evidence="2" id="KW-1185">Reference proteome</keyword>
<dbReference type="AlphaFoldDB" id="A0A4Q9FH26"/>
<dbReference type="Proteomes" id="UP000291142">
    <property type="component" value="Unassembled WGS sequence"/>
</dbReference>
<protein>
    <recommendedName>
        <fullName evidence="3">SRPBCC family protein</fullName>
    </recommendedName>
</protein>
<proteinExistence type="predicted"/>
<comment type="caution">
    <text evidence="1">The sequence shown here is derived from an EMBL/GenBank/DDBJ whole genome shotgun (WGS) entry which is preliminary data.</text>
</comment>
<dbReference type="EMBL" id="SIRT01000001">
    <property type="protein sequence ID" value="TBN06773.1"/>
    <property type="molecule type" value="Genomic_DNA"/>
</dbReference>